<comment type="caution">
    <text evidence="1">The sequence shown here is derived from an EMBL/GenBank/DDBJ whole genome shotgun (WGS) entry which is preliminary data.</text>
</comment>
<name>A0ACC0N6T2_RHOML</name>
<protein>
    <submittedName>
        <fullName evidence="1">Uncharacterized protein</fullName>
    </submittedName>
</protein>
<evidence type="ECO:0000313" key="2">
    <source>
        <dbReference type="Proteomes" id="UP001062846"/>
    </source>
</evidence>
<organism evidence="1 2">
    <name type="scientific">Rhododendron molle</name>
    <name type="common">Chinese azalea</name>
    <name type="synonym">Azalea mollis</name>
    <dbReference type="NCBI Taxonomy" id="49168"/>
    <lineage>
        <taxon>Eukaryota</taxon>
        <taxon>Viridiplantae</taxon>
        <taxon>Streptophyta</taxon>
        <taxon>Embryophyta</taxon>
        <taxon>Tracheophyta</taxon>
        <taxon>Spermatophyta</taxon>
        <taxon>Magnoliopsida</taxon>
        <taxon>eudicotyledons</taxon>
        <taxon>Gunneridae</taxon>
        <taxon>Pentapetalae</taxon>
        <taxon>asterids</taxon>
        <taxon>Ericales</taxon>
        <taxon>Ericaceae</taxon>
        <taxon>Ericoideae</taxon>
        <taxon>Rhodoreae</taxon>
        <taxon>Rhododendron</taxon>
    </lineage>
</organism>
<reference evidence="1" key="1">
    <citation type="submission" date="2022-02" db="EMBL/GenBank/DDBJ databases">
        <title>Plant Genome Project.</title>
        <authorList>
            <person name="Zhang R.-G."/>
        </authorList>
    </citation>
    <scope>NUCLEOTIDE SEQUENCE</scope>
    <source>
        <strain evidence="1">AT1</strain>
    </source>
</reference>
<evidence type="ECO:0000313" key="1">
    <source>
        <dbReference type="EMBL" id="KAI8548686.1"/>
    </source>
</evidence>
<keyword evidence="2" id="KW-1185">Reference proteome</keyword>
<dbReference type="Proteomes" id="UP001062846">
    <property type="component" value="Chromosome 7"/>
</dbReference>
<dbReference type="EMBL" id="CM046394">
    <property type="protein sequence ID" value="KAI8548686.1"/>
    <property type="molecule type" value="Genomic_DNA"/>
</dbReference>
<gene>
    <name evidence="1" type="ORF">RHMOL_Rhmol07G0293200</name>
</gene>
<proteinExistence type="predicted"/>
<sequence length="570" mass="62701">MSELGLVVDQNHHHQRSSGFRARDFSPDSVIFTNESNFSLFSSASASVERCSFASDAHDHDSLVSELSQHLAGHGPRDISSGPDLDPNKNTVQRNRSIKTSKIDKAKVRREENNSGIEDVNDNLDSARSSFSQALKECQEQRSRSENVQRKSDRRRPGSVDLNNAIPNATSSSPRLGGMKKSSVVARQTGTFPSPGTPNYRHSSVGMQKGWSSERVPLHTNGNRQHVNGALLPYNNNGRTLPSKWEDAERWILSPVSGDGQPRPSFQQPQRRPKSKSGPLGPPGIACYSLYSPAVHMFDGGSVGNYMAGSPFSAGVKAANGLSIRSSAGNDGAGIYPARMEPCMARSVSMHGCSELLCQSSLPGPQDAILDDDEDADNNISRAVSRRDMATQMSPEGSQHSSPRCRLSFSPSTPYVHPTVELESVQSAKIEVRDVQVDERVTMTRWSKKHRGRFSVKGSDIIDVWKKKDVDALSCPWGVSDAAKSISQYAYFILIKILLFLLMKLEKKRSSSMDRIISKLRSAQKKAQEMRSSVFSNQSHQLTKSSHKVLSFRQTRQISSLSGCFTCPAF</sequence>
<accession>A0ACC0N6T2</accession>